<dbReference type="PANTHER" id="PTHR12993">
    <property type="entry name" value="N-ACETYLGLUCOSAMINYL-PHOSPHATIDYLINOSITOL DE-N-ACETYLASE-RELATED"/>
    <property type="match status" value="1"/>
</dbReference>
<sequence length="222" mass="25248">MKTLVVSPHPDDELLGCGGTLLRRTAEGGTVGWLLMTAITEEGGWGLERIEQRAKEIEEVRVGLGIDPQHMYQLNLPTAQLDQQPMDTLVSRVSQVFRDFEPEEVLLPHPGDAHSDHRITFEAVSACTKWFRYPSVQRVLTYETLSETDAGLDPERLFRATVFVDISDYLDRKIELMRVYASEMGDFPFPRSERALRVQAEFHGARAGFMAAEVFTLLRERH</sequence>
<evidence type="ECO:0000313" key="2">
    <source>
        <dbReference type="Proteomes" id="UP000199256"/>
    </source>
</evidence>
<dbReference type="Gene3D" id="3.40.50.10320">
    <property type="entry name" value="LmbE-like"/>
    <property type="match status" value="1"/>
</dbReference>
<dbReference type="InterPro" id="IPR003737">
    <property type="entry name" value="GlcNAc_PI_deacetylase-related"/>
</dbReference>
<evidence type="ECO:0000313" key="1">
    <source>
        <dbReference type="EMBL" id="SEK59566.1"/>
    </source>
</evidence>
<dbReference type="GO" id="GO:0016811">
    <property type="term" value="F:hydrolase activity, acting on carbon-nitrogen (but not peptide) bonds, in linear amides"/>
    <property type="evidence" value="ECO:0007669"/>
    <property type="project" value="TreeGrafter"/>
</dbReference>
<dbReference type="OrthoDB" id="9790023at2"/>
<protein>
    <submittedName>
        <fullName evidence="1">N-acetylglucosaminyl deacetylase, LmbE family</fullName>
    </submittedName>
</protein>
<keyword evidence="2" id="KW-1185">Reference proteome</keyword>
<accession>A0A1H7IAN9</accession>
<dbReference type="PANTHER" id="PTHR12993:SF29">
    <property type="entry name" value="BLR3841 PROTEIN"/>
    <property type="match status" value="1"/>
</dbReference>
<gene>
    <name evidence="1" type="ORF">SAMN05444515_10386</name>
</gene>
<dbReference type="EMBL" id="FOAA01000003">
    <property type="protein sequence ID" value="SEK59566.1"/>
    <property type="molecule type" value="Genomic_DNA"/>
</dbReference>
<dbReference type="SUPFAM" id="SSF102588">
    <property type="entry name" value="LmbE-like"/>
    <property type="match status" value="1"/>
</dbReference>
<proteinExistence type="predicted"/>
<reference evidence="2" key="1">
    <citation type="submission" date="2016-10" db="EMBL/GenBank/DDBJ databases">
        <authorList>
            <person name="Varghese N."/>
            <person name="Submissions S."/>
        </authorList>
    </citation>
    <scope>NUCLEOTIDE SEQUENCE [LARGE SCALE GENOMIC DNA]</scope>
    <source>
        <strain evidence="2">DSM 241</strain>
    </source>
</reference>
<dbReference type="AlphaFoldDB" id="A0A1H7IAN9"/>
<dbReference type="STRING" id="1396821.SAMN05444515_10386"/>
<organism evidence="1 2">
    <name type="scientific">Ectothiorhodospira marina</name>
    <dbReference type="NCBI Taxonomy" id="1396821"/>
    <lineage>
        <taxon>Bacteria</taxon>
        <taxon>Pseudomonadati</taxon>
        <taxon>Pseudomonadota</taxon>
        <taxon>Gammaproteobacteria</taxon>
        <taxon>Chromatiales</taxon>
        <taxon>Ectothiorhodospiraceae</taxon>
        <taxon>Ectothiorhodospira</taxon>
    </lineage>
</organism>
<dbReference type="Pfam" id="PF02585">
    <property type="entry name" value="PIG-L"/>
    <property type="match status" value="1"/>
</dbReference>
<name>A0A1H7IAN9_9GAMM</name>
<dbReference type="Proteomes" id="UP000199256">
    <property type="component" value="Unassembled WGS sequence"/>
</dbReference>
<dbReference type="RefSeq" id="WP_090251368.1">
    <property type="nucleotide sequence ID" value="NZ_FOAA01000003.1"/>
</dbReference>
<dbReference type="InterPro" id="IPR024078">
    <property type="entry name" value="LmbE-like_dom_sf"/>
</dbReference>